<dbReference type="InterPro" id="IPR051929">
    <property type="entry name" value="VirAsm_ModProt"/>
</dbReference>
<dbReference type="Gene3D" id="3.40.140.10">
    <property type="entry name" value="Cytidine Deaminase, domain 2"/>
    <property type="match status" value="1"/>
</dbReference>
<evidence type="ECO:0000256" key="3">
    <source>
        <dbReference type="ARBA" id="ARBA00022801"/>
    </source>
</evidence>
<evidence type="ECO:0000256" key="1">
    <source>
        <dbReference type="ARBA" id="ARBA00022670"/>
    </source>
</evidence>
<keyword evidence="3" id="KW-0378">Hydrolase</keyword>
<dbReference type="SMART" id="SM00232">
    <property type="entry name" value="JAB_MPN"/>
    <property type="match status" value="1"/>
</dbReference>
<evidence type="ECO:0000313" key="10">
    <source>
        <dbReference type="Proteomes" id="UP000278475"/>
    </source>
</evidence>
<dbReference type="Pfam" id="PF14464">
    <property type="entry name" value="Prok-JAB"/>
    <property type="match status" value="1"/>
</dbReference>
<evidence type="ECO:0000313" key="7">
    <source>
        <dbReference type="EMBL" id="RLE49237.1"/>
    </source>
</evidence>
<comment type="caution">
    <text evidence="7">The sequence shown here is derived from an EMBL/GenBank/DDBJ whole genome shotgun (WGS) entry which is preliminary data.</text>
</comment>
<dbReference type="SUPFAM" id="SSF102712">
    <property type="entry name" value="JAB1/MPN domain"/>
    <property type="match status" value="1"/>
</dbReference>
<dbReference type="PANTHER" id="PTHR34858">
    <property type="entry name" value="CYSO-CYSTEINE PEPTIDASE"/>
    <property type="match status" value="1"/>
</dbReference>
<name>A0A497EPR7_9CREN</name>
<keyword evidence="2" id="KW-0479">Metal-binding</keyword>
<dbReference type="GO" id="GO:0008235">
    <property type="term" value="F:metalloexopeptidase activity"/>
    <property type="evidence" value="ECO:0007669"/>
    <property type="project" value="TreeGrafter"/>
</dbReference>
<keyword evidence="1" id="KW-0645">Protease</keyword>
<reference evidence="9 10" key="1">
    <citation type="submission" date="2018-06" db="EMBL/GenBank/DDBJ databases">
        <title>Extensive metabolic versatility and redundancy in microbially diverse, dynamic hydrothermal sediments.</title>
        <authorList>
            <person name="Dombrowski N."/>
            <person name="Teske A."/>
            <person name="Baker B.J."/>
        </authorList>
    </citation>
    <scope>NUCLEOTIDE SEQUENCE [LARGE SCALE GENOMIC DNA]</scope>
    <source>
        <strain evidence="8">B34_G17</strain>
        <strain evidence="7">B66_G16</strain>
    </source>
</reference>
<keyword evidence="5" id="KW-0482">Metalloprotease</keyword>
<organism evidence="7 10">
    <name type="scientific">Thermoproteota archaeon</name>
    <dbReference type="NCBI Taxonomy" id="2056631"/>
    <lineage>
        <taxon>Archaea</taxon>
        <taxon>Thermoproteota</taxon>
    </lineage>
</organism>
<evidence type="ECO:0000313" key="9">
    <source>
        <dbReference type="Proteomes" id="UP000272051"/>
    </source>
</evidence>
<dbReference type="AlphaFoldDB" id="A0A497EPR7"/>
<accession>A0A497EPR7</accession>
<dbReference type="PANTHER" id="PTHR34858:SF1">
    <property type="entry name" value="CYSO-CYSTEINE PEPTIDASE"/>
    <property type="match status" value="1"/>
</dbReference>
<evidence type="ECO:0000313" key="8">
    <source>
        <dbReference type="EMBL" id="RLE50072.1"/>
    </source>
</evidence>
<protein>
    <submittedName>
        <fullName evidence="7">Peptidase</fullName>
    </submittedName>
</protein>
<proteinExistence type="predicted"/>
<keyword evidence="4" id="KW-0862">Zinc</keyword>
<dbReference type="GO" id="GO:0008270">
    <property type="term" value="F:zinc ion binding"/>
    <property type="evidence" value="ECO:0007669"/>
    <property type="project" value="TreeGrafter"/>
</dbReference>
<dbReference type="Proteomes" id="UP000278475">
    <property type="component" value="Unassembled WGS sequence"/>
</dbReference>
<dbReference type="InterPro" id="IPR000555">
    <property type="entry name" value="JAMM/MPN+_dom"/>
</dbReference>
<sequence length="138" mass="15683">MANLKIILLRQHYEKLLTLARKSRPIESCAILIGLVEDDNVKVADIFPVKNINESPTSFSVSPEDIYRVYKAAEEKKMDIIAIFHSHPASSYPSEKDLNGMTKWPIIWLIMGFDGMRAFKLVNGHELVEVEISIVDEP</sequence>
<evidence type="ECO:0000256" key="4">
    <source>
        <dbReference type="ARBA" id="ARBA00022833"/>
    </source>
</evidence>
<dbReference type="Proteomes" id="UP000272051">
    <property type="component" value="Unassembled WGS sequence"/>
</dbReference>
<evidence type="ECO:0000256" key="2">
    <source>
        <dbReference type="ARBA" id="ARBA00022723"/>
    </source>
</evidence>
<dbReference type="InterPro" id="IPR028090">
    <property type="entry name" value="JAB_dom_prok"/>
</dbReference>
<feature type="domain" description="JAB1/MPN/MOV34 metalloenzyme" evidence="6">
    <location>
        <begin position="5"/>
        <end position="132"/>
    </location>
</feature>
<dbReference type="CDD" id="cd08070">
    <property type="entry name" value="MPN_like"/>
    <property type="match status" value="1"/>
</dbReference>
<evidence type="ECO:0000256" key="5">
    <source>
        <dbReference type="ARBA" id="ARBA00023049"/>
    </source>
</evidence>
<dbReference type="EMBL" id="QMQX01000183">
    <property type="protein sequence ID" value="RLE50072.1"/>
    <property type="molecule type" value="Genomic_DNA"/>
</dbReference>
<dbReference type="GO" id="GO:0006508">
    <property type="term" value="P:proteolysis"/>
    <property type="evidence" value="ECO:0007669"/>
    <property type="project" value="UniProtKB-KW"/>
</dbReference>
<gene>
    <name evidence="7" type="ORF">DRJ31_05705</name>
    <name evidence="8" type="ORF">DRJ33_07690</name>
</gene>
<evidence type="ECO:0000259" key="6">
    <source>
        <dbReference type="SMART" id="SM00232"/>
    </source>
</evidence>
<dbReference type="EMBL" id="QMQV01000046">
    <property type="protein sequence ID" value="RLE49237.1"/>
    <property type="molecule type" value="Genomic_DNA"/>
</dbReference>